<sequence>MNEPITKRPQVGDWVQVGDLPELFKVIDRDGGLYVLESKHGARCRAGVLVVRLAEQRREKAA</sequence>
<proteinExistence type="predicted"/>
<dbReference type="Proteomes" id="UP000245474">
    <property type="component" value="Unassembled WGS sequence"/>
</dbReference>
<evidence type="ECO:0000313" key="2">
    <source>
        <dbReference type="Proteomes" id="UP000245474"/>
    </source>
</evidence>
<dbReference type="RefSeq" id="WP_109679196.1">
    <property type="nucleotide sequence ID" value="NZ_CP086615.1"/>
</dbReference>
<evidence type="ECO:0000313" key="1">
    <source>
        <dbReference type="EMBL" id="PWG62330.1"/>
    </source>
</evidence>
<comment type="caution">
    <text evidence="1">The sequence shown here is derived from an EMBL/GenBank/DDBJ whole genome shotgun (WGS) entry which is preliminary data.</text>
</comment>
<accession>A0A2U2MZN3</accession>
<reference evidence="1 2" key="1">
    <citation type="submission" date="2018-05" db="EMBL/GenBank/DDBJ databases">
        <title>Spiribacter halobius sp. nov., a moderately halophilic bacterium isolated from marine solar saltern.</title>
        <authorList>
            <person name="Zheng W.-S."/>
            <person name="Lu D.-C."/>
            <person name="Du Z.-J."/>
        </authorList>
    </citation>
    <scope>NUCLEOTIDE SEQUENCE [LARGE SCALE GENOMIC DNA]</scope>
    <source>
        <strain evidence="1 2">E85</strain>
    </source>
</reference>
<dbReference type="AlphaFoldDB" id="A0A2U2MZN3"/>
<protein>
    <submittedName>
        <fullName evidence="1">Uncharacterized protein</fullName>
    </submittedName>
</protein>
<gene>
    <name evidence="1" type="ORF">DEM34_12715</name>
</gene>
<keyword evidence="2" id="KW-1185">Reference proteome</keyword>
<organism evidence="1 2">
    <name type="scientific">Sediminicurvatus halobius</name>
    <dbReference type="NCBI Taxonomy" id="2182432"/>
    <lineage>
        <taxon>Bacteria</taxon>
        <taxon>Pseudomonadati</taxon>
        <taxon>Pseudomonadota</taxon>
        <taxon>Gammaproteobacteria</taxon>
        <taxon>Chromatiales</taxon>
        <taxon>Ectothiorhodospiraceae</taxon>
        <taxon>Sediminicurvatus</taxon>
    </lineage>
</organism>
<name>A0A2U2MZN3_9GAMM</name>
<dbReference type="EMBL" id="QFFI01000020">
    <property type="protein sequence ID" value="PWG62330.1"/>
    <property type="molecule type" value="Genomic_DNA"/>
</dbReference>